<gene>
    <name evidence="1" type="ORF">PSON_ATCC_30995.1.T2100016</name>
</gene>
<dbReference type="EMBL" id="CAJJDN010000210">
    <property type="protein sequence ID" value="CAD8129201.1"/>
    <property type="molecule type" value="Genomic_DNA"/>
</dbReference>
<reference evidence="1" key="1">
    <citation type="submission" date="2021-01" db="EMBL/GenBank/DDBJ databases">
        <authorList>
            <consortium name="Genoscope - CEA"/>
            <person name="William W."/>
        </authorList>
    </citation>
    <scope>NUCLEOTIDE SEQUENCE</scope>
</reference>
<evidence type="ECO:0000313" key="2">
    <source>
        <dbReference type="Proteomes" id="UP000692954"/>
    </source>
</evidence>
<sequence>MEQIFQHLVILIMKYGYLLSVSNRNSTNEQNFFQQQLQCVQQLNLCKQWLNTCKKANFSNTICEIRNFQQIKVIRQKLFLFSIISCINTQMILHLITRLSGASLGTRINYNNKSAQNIQAQAFQTQQNHNSFGKTYNNFQELNQKLFRLVEQLNCQFNLWWLLIEHVKCISFTLQFTQLILEIIVALLKHLQTALLTNLHKQIAQLG</sequence>
<comment type="caution">
    <text evidence="1">The sequence shown here is derived from an EMBL/GenBank/DDBJ whole genome shotgun (WGS) entry which is preliminary data.</text>
</comment>
<dbReference type="AlphaFoldDB" id="A0A8S1RKT3"/>
<name>A0A8S1RKT3_9CILI</name>
<organism evidence="1 2">
    <name type="scientific">Paramecium sonneborni</name>
    <dbReference type="NCBI Taxonomy" id="65129"/>
    <lineage>
        <taxon>Eukaryota</taxon>
        <taxon>Sar</taxon>
        <taxon>Alveolata</taxon>
        <taxon>Ciliophora</taxon>
        <taxon>Intramacronucleata</taxon>
        <taxon>Oligohymenophorea</taxon>
        <taxon>Peniculida</taxon>
        <taxon>Parameciidae</taxon>
        <taxon>Paramecium</taxon>
    </lineage>
</organism>
<dbReference type="Proteomes" id="UP000692954">
    <property type="component" value="Unassembled WGS sequence"/>
</dbReference>
<keyword evidence="2" id="KW-1185">Reference proteome</keyword>
<accession>A0A8S1RKT3</accession>
<protein>
    <submittedName>
        <fullName evidence="1">Uncharacterized protein</fullName>
    </submittedName>
</protein>
<evidence type="ECO:0000313" key="1">
    <source>
        <dbReference type="EMBL" id="CAD8129201.1"/>
    </source>
</evidence>
<proteinExistence type="predicted"/>